<feature type="region of interest" description="Disordered" evidence="6">
    <location>
        <begin position="280"/>
        <end position="300"/>
    </location>
</feature>
<accession>A0AAI8YEH7</accession>
<sequence>MEIISSIILQAVLLFLALSVTLLRTYVRFRIERRGLTVSDYCTWAGWLCTLGWFICSTIALNLAFTYPLTEDGATESVAYLKTVFIGCYFFDIGLFWAKASIVTFYWWLVPGGFKRLRIALYVVSAFVTAAFLATLLTDTLICSPISDNWSLENQMDSLWNNFNSLIINWTLNISADLLLFGLPFFILNCLMLRRRQKIGLAGIFSLGAITMIMSAARFIAYCTDYDLDDASGNALCTAEMCTGIIVVSLPGLKNLIVGANSPMNTAKTRNTNGYVQTGSIGHASGSRKLADRSYPTDHKTDDEMELVSYIGKSSPTTTTSTAADADTAAYPYSGVAVTTDVSVTRSAFTV</sequence>
<evidence type="ECO:0000256" key="5">
    <source>
        <dbReference type="ARBA" id="ARBA00038359"/>
    </source>
</evidence>
<evidence type="ECO:0000256" key="3">
    <source>
        <dbReference type="ARBA" id="ARBA00022989"/>
    </source>
</evidence>
<evidence type="ECO:0000256" key="6">
    <source>
        <dbReference type="SAM" id="MobiDB-lite"/>
    </source>
</evidence>
<dbReference type="PANTHER" id="PTHR33048">
    <property type="entry name" value="PTH11-LIKE INTEGRAL MEMBRANE PROTEIN (AFU_ORTHOLOGUE AFUA_5G11245)"/>
    <property type="match status" value="1"/>
</dbReference>
<protein>
    <submittedName>
        <fullName evidence="9">Uu.00g117270.m01.CDS01</fullName>
    </submittedName>
</protein>
<name>A0AAI8YEH7_9PEZI</name>
<keyword evidence="10" id="KW-1185">Reference proteome</keyword>
<dbReference type="Pfam" id="PF20684">
    <property type="entry name" value="Fung_rhodopsin"/>
    <property type="match status" value="1"/>
</dbReference>
<feature type="transmembrane region" description="Helical" evidence="7">
    <location>
        <begin position="121"/>
        <end position="147"/>
    </location>
</feature>
<dbReference type="InterPro" id="IPR049326">
    <property type="entry name" value="Rhodopsin_dom_fungi"/>
</dbReference>
<feature type="transmembrane region" description="Helical" evidence="7">
    <location>
        <begin position="167"/>
        <end position="187"/>
    </location>
</feature>
<feature type="transmembrane region" description="Helical" evidence="7">
    <location>
        <begin position="6"/>
        <end position="23"/>
    </location>
</feature>
<feature type="transmembrane region" description="Helical" evidence="7">
    <location>
        <begin position="199"/>
        <end position="221"/>
    </location>
</feature>
<dbReference type="AlphaFoldDB" id="A0AAI8YEH7"/>
<evidence type="ECO:0000256" key="1">
    <source>
        <dbReference type="ARBA" id="ARBA00004141"/>
    </source>
</evidence>
<feature type="transmembrane region" description="Helical" evidence="7">
    <location>
        <begin position="44"/>
        <end position="64"/>
    </location>
</feature>
<dbReference type="PANTHER" id="PTHR33048:SF92">
    <property type="entry name" value="INTEGRAL MEMBRANE PROTEIN"/>
    <property type="match status" value="1"/>
</dbReference>
<evidence type="ECO:0000313" key="10">
    <source>
        <dbReference type="Proteomes" id="UP001295740"/>
    </source>
</evidence>
<dbReference type="InterPro" id="IPR052337">
    <property type="entry name" value="SAT4-like"/>
</dbReference>
<evidence type="ECO:0000256" key="4">
    <source>
        <dbReference type="ARBA" id="ARBA00023136"/>
    </source>
</evidence>
<comment type="caution">
    <text evidence="9">The sequence shown here is derived from an EMBL/GenBank/DDBJ whole genome shotgun (WGS) entry which is preliminary data.</text>
</comment>
<evidence type="ECO:0000259" key="8">
    <source>
        <dbReference type="Pfam" id="PF20684"/>
    </source>
</evidence>
<reference evidence="9" key="1">
    <citation type="submission" date="2023-10" db="EMBL/GenBank/DDBJ databases">
        <authorList>
            <person name="Hackl T."/>
        </authorList>
    </citation>
    <scope>NUCLEOTIDE SEQUENCE</scope>
</reference>
<keyword evidence="4 7" id="KW-0472">Membrane</keyword>
<gene>
    <name evidence="9" type="ORF">KHLLAP_LOCUS4801</name>
</gene>
<comment type="similarity">
    <text evidence="5">Belongs to the SAT4 family.</text>
</comment>
<evidence type="ECO:0000256" key="2">
    <source>
        <dbReference type="ARBA" id="ARBA00022692"/>
    </source>
</evidence>
<feature type="transmembrane region" description="Helical" evidence="7">
    <location>
        <begin position="84"/>
        <end position="109"/>
    </location>
</feature>
<comment type="subcellular location">
    <subcellularLocation>
        <location evidence="1">Membrane</location>
        <topology evidence="1">Multi-pass membrane protein</topology>
    </subcellularLocation>
</comment>
<keyword evidence="2 7" id="KW-0812">Transmembrane</keyword>
<dbReference type="EMBL" id="CAUWAG010000006">
    <property type="protein sequence ID" value="CAJ2504333.1"/>
    <property type="molecule type" value="Genomic_DNA"/>
</dbReference>
<feature type="compositionally biased region" description="Basic and acidic residues" evidence="6">
    <location>
        <begin position="289"/>
        <end position="300"/>
    </location>
</feature>
<dbReference type="Proteomes" id="UP001295740">
    <property type="component" value="Unassembled WGS sequence"/>
</dbReference>
<keyword evidence="3 7" id="KW-1133">Transmembrane helix</keyword>
<evidence type="ECO:0000256" key="7">
    <source>
        <dbReference type="SAM" id="Phobius"/>
    </source>
</evidence>
<feature type="domain" description="Rhodopsin" evidence="8">
    <location>
        <begin position="23"/>
        <end position="257"/>
    </location>
</feature>
<evidence type="ECO:0000313" key="9">
    <source>
        <dbReference type="EMBL" id="CAJ2504333.1"/>
    </source>
</evidence>
<proteinExistence type="inferred from homology"/>
<organism evidence="9 10">
    <name type="scientific">Anthostomella pinea</name>
    <dbReference type="NCBI Taxonomy" id="933095"/>
    <lineage>
        <taxon>Eukaryota</taxon>
        <taxon>Fungi</taxon>
        <taxon>Dikarya</taxon>
        <taxon>Ascomycota</taxon>
        <taxon>Pezizomycotina</taxon>
        <taxon>Sordariomycetes</taxon>
        <taxon>Xylariomycetidae</taxon>
        <taxon>Xylariales</taxon>
        <taxon>Xylariaceae</taxon>
        <taxon>Anthostomella</taxon>
    </lineage>
</organism>
<dbReference type="GO" id="GO:0016020">
    <property type="term" value="C:membrane"/>
    <property type="evidence" value="ECO:0007669"/>
    <property type="project" value="UniProtKB-SubCell"/>
</dbReference>